<dbReference type="Proteomes" id="UP000254794">
    <property type="component" value="Unassembled WGS sequence"/>
</dbReference>
<dbReference type="Pfam" id="PF02563">
    <property type="entry name" value="Poly_export"/>
    <property type="match status" value="1"/>
</dbReference>
<evidence type="ECO:0000256" key="7">
    <source>
        <dbReference type="ARBA" id="ARBA00022729"/>
    </source>
</evidence>
<keyword evidence="11" id="KW-0472">Membrane</keyword>
<keyword evidence="8" id="KW-0625">Polysaccharide transport</keyword>
<gene>
    <name evidence="17" type="primary">bexD</name>
    <name evidence="17" type="ORF">NCTC13316_03220</name>
</gene>
<evidence type="ECO:0000256" key="4">
    <source>
        <dbReference type="ARBA" id="ARBA00022452"/>
    </source>
</evidence>
<proteinExistence type="inferred from homology"/>
<accession>A0A378KCW2</accession>
<sequence length="373" mass="41400">MRRVGVIKFINYQLILVFFYPLLLSCTVLPRSGPTKFDVYKSSYGQIPIIPVNLTIARMVNLNSLPTWLPLEHTKLINYETLDIGDKLDIAIWENATEGLYTGEQKGAANLGLTVISETGNIYIPYVGKVKAAGNTLEQLQQKLTLILKNKVINPQVIIKKVEGISKQVAIQGVVTKPGTFEIMPRRHDLISVLAEAGGSTLAPELTEVMLERNGEKYKTTLIDIYQSPHKNINLYPRDNIILSEINRSFTVLGATGIQKLIKFPKSELSLIEAIALAEGLSDEVANPSGVFLLRYEKAEIINSLPPSIGIRLLKIDSQVIYELNMRQVQSVFAAQHFKIRDGDLIITTDAPYTNIRKILSSLSPAVGLGRSF</sequence>
<evidence type="ECO:0000256" key="13">
    <source>
        <dbReference type="ARBA" id="ARBA00023237"/>
    </source>
</evidence>
<dbReference type="GO" id="GO:0015159">
    <property type="term" value="F:polysaccharide transmembrane transporter activity"/>
    <property type="evidence" value="ECO:0007669"/>
    <property type="project" value="InterPro"/>
</dbReference>
<dbReference type="PANTHER" id="PTHR33619">
    <property type="entry name" value="POLYSACCHARIDE EXPORT PROTEIN GFCE-RELATED"/>
    <property type="match status" value="1"/>
</dbReference>
<dbReference type="InterPro" id="IPR054765">
    <property type="entry name" value="SLBB_dom"/>
</dbReference>
<evidence type="ECO:0000256" key="2">
    <source>
        <dbReference type="ARBA" id="ARBA00009450"/>
    </source>
</evidence>
<keyword evidence="10" id="KW-0626">Porin</keyword>
<evidence type="ECO:0000256" key="5">
    <source>
        <dbReference type="ARBA" id="ARBA00022597"/>
    </source>
</evidence>
<dbReference type="GO" id="GO:0015288">
    <property type="term" value="F:porin activity"/>
    <property type="evidence" value="ECO:0007669"/>
    <property type="project" value="UniProtKB-KW"/>
</dbReference>
<keyword evidence="6" id="KW-0812">Transmembrane</keyword>
<dbReference type="GO" id="GO:0046930">
    <property type="term" value="C:pore complex"/>
    <property type="evidence" value="ECO:0007669"/>
    <property type="project" value="UniProtKB-KW"/>
</dbReference>
<dbReference type="EMBL" id="UGOD01000003">
    <property type="protein sequence ID" value="STX81351.1"/>
    <property type="molecule type" value="Genomic_DNA"/>
</dbReference>
<keyword evidence="13" id="KW-0998">Cell outer membrane</keyword>
<evidence type="ECO:0000259" key="16">
    <source>
        <dbReference type="Pfam" id="PF22461"/>
    </source>
</evidence>
<evidence type="ECO:0000256" key="14">
    <source>
        <dbReference type="ARBA" id="ARBA00023288"/>
    </source>
</evidence>
<keyword evidence="14" id="KW-0449">Lipoprotein</keyword>
<name>A0A378KCW2_9GAMM</name>
<reference evidence="17 18" key="1">
    <citation type="submission" date="2018-06" db="EMBL/GenBank/DDBJ databases">
        <authorList>
            <consortium name="Pathogen Informatics"/>
            <person name="Doyle S."/>
        </authorList>
    </citation>
    <scope>NUCLEOTIDE SEQUENCE [LARGE SCALE GENOMIC DNA]</scope>
    <source>
        <strain evidence="17 18">NCTC13316</strain>
    </source>
</reference>
<dbReference type="InterPro" id="IPR003715">
    <property type="entry name" value="Poly_export_N"/>
</dbReference>
<evidence type="ECO:0000256" key="1">
    <source>
        <dbReference type="ARBA" id="ARBA00004571"/>
    </source>
</evidence>
<evidence type="ECO:0000259" key="15">
    <source>
        <dbReference type="Pfam" id="PF02563"/>
    </source>
</evidence>
<evidence type="ECO:0000256" key="3">
    <source>
        <dbReference type="ARBA" id="ARBA00022448"/>
    </source>
</evidence>
<keyword evidence="4" id="KW-1134">Transmembrane beta strand</keyword>
<feature type="domain" description="Polysaccharide export protein N-terminal" evidence="15">
    <location>
        <begin position="81"/>
        <end position="159"/>
    </location>
</feature>
<evidence type="ECO:0000256" key="12">
    <source>
        <dbReference type="ARBA" id="ARBA00023139"/>
    </source>
</evidence>
<dbReference type="RefSeq" id="WP_115332744.1">
    <property type="nucleotide sequence ID" value="NZ_CAAAHP010000010.1"/>
</dbReference>
<keyword evidence="3" id="KW-0813">Transport</keyword>
<protein>
    <submittedName>
        <fullName evidence="17">Capsule polysaccharide export protein bexD</fullName>
    </submittedName>
</protein>
<evidence type="ECO:0000313" key="18">
    <source>
        <dbReference type="Proteomes" id="UP000254794"/>
    </source>
</evidence>
<evidence type="ECO:0000256" key="6">
    <source>
        <dbReference type="ARBA" id="ARBA00022692"/>
    </source>
</evidence>
<dbReference type="GO" id="GO:0006811">
    <property type="term" value="P:monoatomic ion transport"/>
    <property type="evidence" value="ECO:0007669"/>
    <property type="project" value="UniProtKB-KW"/>
</dbReference>
<evidence type="ECO:0000256" key="8">
    <source>
        <dbReference type="ARBA" id="ARBA00023047"/>
    </source>
</evidence>
<evidence type="ECO:0000256" key="11">
    <source>
        <dbReference type="ARBA" id="ARBA00023136"/>
    </source>
</evidence>
<evidence type="ECO:0000256" key="9">
    <source>
        <dbReference type="ARBA" id="ARBA00023065"/>
    </source>
</evidence>
<feature type="domain" description="SLBB" evidence="16">
    <location>
        <begin position="250"/>
        <end position="347"/>
    </location>
</feature>
<dbReference type="PROSITE" id="PS51257">
    <property type="entry name" value="PROKAR_LIPOPROTEIN"/>
    <property type="match status" value="1"/>
</dbReference>
<dbReference type="InterPro" id="IPR049712">
    <property type="entry name" value="Poly_export"/>
</dbReference>
<keyword evidence="5" id="KW-0762">Sugar transport</keyword>
<dbReference type="Pfam" id="PF22461">
    <property type="entry name" value="SLBB_2"/>
    <property type="match status" value="1"/>
</dbReference>
<keyword evidence="7" id="KW-0732">Signal</keyword>
<keyword evidence="18" id="KW-1185">Reference proteome</keyword>
<comment type="similarity">
    <text evidence="2">Belongs to the BexD/CtrA/VexA family.</text>
</comment>
<keyword evidence="12" id="KW-0564">Palmitate</keyword>
<dbReference type="AlphaFoldDB" id="A0A378KCW2"/>
<dbReference type="Gene3D" id="3.10.560.10">
    <property type="entry name" value="Outer membrane lipoprotein wza domain like"/>
    <property type="match status" value="2"/>
</dbReference>
<organism evidence="17 18">
    <name type="scientific">Legionella busanensis</name>
    <dbReference type="NCBI Taxonomy" id="190655"/>
    <lineage>
        <taxon>Bacteria</taxon>
        <taxon>Pseudomonadati</taxon>
        <taxon>Pseudomonadota</taxon>
        <taxon>Gammaproteobacteria</taxon>
        <taxon>Legionellales</taxon>
        <taxon>Legionellaceae</taxon>
        <taxon>Legionella</taxon>
    </lineage>
</organism>
<keyword evidence="9" id="KW-0406">Ion transport</keyword>
<dbReference type="OrthoDB" id="9808948at2"/>
<dbReference type="Gene3D" id="3.30.1950.10">
    <property type="entry name" value="wza like domain"/>
    <property type="match status" value="1"/>
</dbReference>
<comment type="subcellular location">
    <subcellularLocation>
        <location evidence="1">Cell outer membrane</location>
        <topology evidence="1">Multi-pass membrane protein</topology>
    </subcellularLocation>
</comment>
<evidence type="ECO:0000256" key="10">
    <source>
        <dbReference type="ARBA" id="ARBA00023114"/>
    </source>
</evidence>
<dbReference type="GO" id="GO:0009279">
    <property type="term" value="C:cell outer membrane"/>
    <property type="evidence" value="ECO:0007669"/>
    <property type="project" value="UniProtKB-SubCell"/>
</dbReference>
<dbReference type="PANTHER" id="PTHR33619:SF3">
    <property type="entry name" value="POLYSACCHARIDE EXPORT PROTEIN GFCE-RELATED"/>
    <property type="match status" value="1"/>
</dbReference>
<evidence type="ECO:0000313" key="17">
    <source>
        <dbReference type="EMBL" id="STX81351.1"/>
    </source>
</evidence>